<dbReference type="RefSeq" id="WP_259056366.1">
    <property type="nucleotide sequence ID" value="NZ_JANUCT010000015.1"/>
</dbReference>
<feature type="transmembrane region" description="Helical" evidence="9">
    <location>
        <begin position="43"/>
        <end position="64"/>
    </location>
</feature>
<feature type="transmembrane region" description="Helical" evidence="9">
    <location>
        <begin position="156"/>
        <end position="175"/>
    </location>
</feature>
<reference evidence="11" key="1">
    <citation type="submission" date="2022-08" db="EMBL/GenBank/DDBJ databases">
        <title>Genomic Encyclopedia of Type Strains, Phase III (KMG-III): the genomes of soil and plant-associated and newly described type strains.</title>
        <authorList>
            <person name="Whitman W."/>
        </authorList>
    </citation>
    <scope>NUCLEOTIDE SEQUENCE</scope>
    <source>
        <strain evidence="11">HMT 1</strain>
    </source>
</reference>
<evidence type="ECO:0000256" key="7">
    <source>
        <dbReference type="ARBA" id="ARBA00023136"/>
    </source>
</evidence>
<dbReference type="InterPro" id="IPR002898">
    <property type="entry name" value="MotA_ExbB_proton_chnl"/>
</dbReference>
<evidence type="ECO:0000256" key="5">
    <source>
        <dbReference type="ARBA" id="ARBA00022927"/>
    </source>
</evidence>
<keyword evidence="5 8" id="KW-0653">Protein transport</keyword>
<dbReference type="Pfam" id="PF01618">
    <property type="entry name" value="MotA_ExbB"/>
    <property type="match status" value="1"/>
</dbReference>
<evidence type="ECO:0000259" key="10">
    <source>
        <dbReference type="Pfam" id="PF01618"/>
    </source>
</evidence>
<dbReference type="GO" id="GO:0017038">
    <property type="term" value="P:protein import"/>
    <property type="evidence" value="ECO:0007669"/>
    <property type="project" value="TreeGrafter"/>
</dbReference>
<evidence type="ECO:0000256" key="2">
    <source>
        <dbReference type="ARBA" id="ARBA00022448"/>
    </source>
</evidence>
<dbReference type="EMBL" id="JANUCT010000015">
    <property type="protein sequence ID" value="MCS3904101.1"/>
    <property type="molecule type" value="Genomic_DNA"/>
</dbReference>
<evidence type="ECO:0000313" key="12">
    <source>
        <dbReference type="Proteomes" id="UP001204445"/>
    </source>
</evidence>
<evidence type="ECO:0000256" key="3">
    <source>
        <dbReference type="ARBA" id="ARBA00022475"/>
    </source>
</evidence>
<dbReference type="PANTHER" id="PTHR30625:SF15">
    <property type="entry name" value="BIOPOLYMER TRANSPORT PROTEIN EXBB"/>
    <property type="match status" value="1"/>
</dbReference>
<evidence type="ECO:0000256" key="4">
    <source>
        <dbReference type="ARBA" id="ARBA00022692"/>
    </source>
</evidence>
<keyword evidence="6 9" id="KW-1133">Transmembrane helix</keyword>
<keyword evidence="4 9" id="KW-0812">Transmembrane</keyword>
<name>A0AAE3HKN9_9GAMM</name>
<evidence type="ECO:0000256" key="1">
    <source>
        <dbReference type="ARBA" id="ARBA00004651"/>
    </source>
</evidence>
<dbReference type="GO" id="GO:0005886">
    <property type="term" value="C:plasma membrane"/>
    <property type="evidence" value="ECO:0007669"/>
    <property type="project" value="UniProtKB-SubCell"/>
</dbReference>
<gene>
    <name evidence="11" type="ORF">J2T55_002134</name>
</gene>
<accession>A0AAE3HKN9</accession>
<dbReference type="InterPro" id="IPR050790">
    <property type="entry name" value="ExbB/TolQ_transport"/>
</dbReference>
<sequence>MTQRQPQQLLLIWLLLTVTIAAALFVAWQQGYLATLYASDRSYIAWLVSALFVLSWCHGGLRAVQLSRELTRADSARWRYRQAAQPEPVTAADAATVRAALPPSSVQAYLGDWLANRPAARDEDTATANELLRSYEYQLKHPQELGWLATDVMLKLGLVGTIVGFIMMLASVAGIEDFDVSSMQGVLQLMSGGMATALYTTLTGITCSMLAGFQYYILDKGANHIVDTMRYISHALIDKTARS</sequence>
<evidence type="ECO:0000256" key="9">
    <source>
        <dbReference type="SAM" id="Phobius"/>
    </source>
</evidence>
<organism evidence="11 12">
    <name type="scientific">Methylohalomonas lacus</name>
    <dbReference type="NCBI Taxonomy" id="398773"/>
    <lineage>
        <taxon>Bacteria</taxon>
        <taxon>Pseudomonadati</taxon>
        <taxon>Pseudomonadota</taxon>
        <taxon>Gammaproteobacteria</taxon>
        <taxon>Methylohalomonadales</taxon>
        <taxon>Methylohalomonadaceae</taxon>
        <taxon>Methylohalomonas</taxon>
    </lineage>
</organism>
<feature type="domain" description="MotA/TolQ/ExbB proton channel" evidence="10">
    <location>
        <begin position="156"/>
        <end position="229"/>
    </location>
</feature>
<evidence type="ECO:0000256" key="8">
    <source>
        <dbReference type="RuleBase" id="RU004057"/>
    </source>
</evidence>
<dbReference type="AlphaFoldDB" id="A0AAE3HKN9"/>
<feature type="transmembrane region" description="Helical" evidence="9">
    <location>
        <begin position="9"/>
        <end position="28"/>
    </location>
</feature>
<comment type="similarity">
    <text evidence="8">Belongs to the exbB/tolQ family.</text>
</comment>
<keyword evidence="12" id="KW-1185">Reference proteome</keyword>
<evidence type="ECO:0000313" key="11">
    <source>
        <dbReference type="EMBL" id="MCS3904101.1"/>
    </source>
</evidence>
<dbReference type="PANTHER" id="PTHR30625">
    <property type="entry name" value="PROTEIN TOLQ"/>
    <property type="match status" value="1"/>
</dbReference>
<protein>
    <submittedName>
        <fullName evidence="11">Biopolymer transport protein ExbB/TolQ</fullName>
    </submittedName>
</protein>
<comment type="subcellular location">
    <subcellularLocation>
        <location evidence="1">Cell membrane</location>
        <topology evidence="1">Multi-pass membrane protein</topology>
    </subcellularLocation>
    <subcellularLocation>
        <location evidence="8">Membrane</location>
        <topology evidence="8">Multi-pass membrane protein</topology>
    </subcellularLocation>
</comment>
<keyword evidence="7 9" id="KW-0472">Membrane</keyword>
<feature type="transmembrane region" description="Helical" evidence="9">
    <location>
        <begin position="195"/>
        <end position="218"/>
    </location>
</feature>
<keyword evidence="3" id="KW-1003">Cell membrane</keyword>
<proteinExistence type="inferred from homology"/>
<evidence type="ECO:0000256" key="6">
    <source>
        <dbReference type="ARBA" id="ARBA00022989"/>
    </source>
</evidence>
<keyword evidence="2 8" id="KW-0813">Transport</keyword>
<dbReference type="Proteomes" id="UP001204445">
    <property type="component" value="Unassembled WGS sequence"/>
</dbReference>
<comment type="caution">
    <text evidence="11">The sequence shown here is derived from an EMBL/GenBank/DDBJ whole genome shotgun (WGS) entry which is preliminary data.</text>
</comment>